<organism evidence="11 12">
    <name type="scientific">Neptunomonas japonica JAMM 1380</name>
    <dbReference type="NCBI Taxonomy" id="1441457"/>
    <lineage>
        <taxon>Bacteria</taxon>
        <taxon>Pseudomonadati</taxon>
        <taxon>Pseudomonadota</taxon>
        <taxon>Gammaproteobacteria</taxon>
        <taxon>Oceanospirillales</taxon>
        <taxon>Oceanospirillaceae</taxon>
        <taxon>Neptunomonas</taxon>
    </lineage>
</organism>
<feature type="region of interest" description="Disordered" evidence="7">
    <location>
        <begin position="319"/>
        <end position="338"/>
    </location>
</feature>
<evidence type="ECO:0000256" key="3">
    <source>
        <dbReference type="ARBA" id="ARBA00022741"/>
    </source>
</evidence>
<dbReference type="GO" id="GO:0140359">
    <property type="term" value="F:ABC-type transporter activity"/>
    <property type="evidence" value="ECO:0007669"/>
    <property type="project" value="InterPro"/>
</dbReference>
<keyword evidence="3" id="KW-0547">Nucleotide-binding</keyword>
<dbReference type="AlphaFoldDB" id="A0A7R6PGW3"/>
<evidence type="ECO:0000313" key="12">
    <source>
        <dbReference type="Proteomes" id="UP000595332"/>
    </source>
</evidence>
<feature type="transmembrane region" description="Helical" evidence="8">
    <location>
        <begin position="255"/>
        <end position="275"/>
    </location>
</feature>
<dbReference type="InterPro" id="IPR039421">
    <property type="entry name" value="Type_1_exporter"/>
</dbReference>
<dbReference type="EMBL" id="AP014546">
    <property type="protein sequence ID" value="BBB28061.1"/>
    <property type="molecule type" value="Genomic_DNA"/>
</dbReference>
<dbReference type="SUPFAM" id="SSF52540">
    <property type="entry name" value="P-loop containing nucleoside triphosphate hydrolases"/>
    <property type="match status" value="1"/>
</dbReference>
<evidence type="ECO:0000256" key="1">
    <source>
        <dbReference type="ARBA" id="ARBA00004651"/>
    </source>
</evidence>
<keyword evidence="12" id="KW-1185">Reference proteome</keyword>
<evidence type="ECO:0000259" key="9">
    <source>
        <dbReference type="PROSITE" id="PS50893"/>
    </source>
</evidence>
<evidence type="ECO:0000256" key="2">
    <source>
        <dbReference type="ARBA" id="ARBA00022692"/>
    </source>
</evidence>
<dbReference type="PROSITE" id="PS00211">
    <property type="entry name" value="ABC_TRANSPORTER_1"/>
    <property type="match status" value="1"/>
</dbReference>
<evidence type="ECO:0000313" key="11">
    <source>
        <dbReference type="EMBL" id="BBB28061.1"/>
    </source>
</evidence>
<feature type="transmembrane region" description="Helical" evidence="8">
    <location>
        <begin position="134"/>
        <end position="160"/>
    </location>
</feature>
<name>A0A7R6PGW3_9GAMM</name>
<dbReference type="PROSITE" id="PS50929">
    <property type="entry name" value="ABC_TM1F"/>
    <property type="match status" value="1"/>
</dbReference>
<sequence length="541" mass="60020">MPRLVARYFSLLWEERSMAVIGLLLAAITAIAGIALLAVSGWFISATALAGLSIAGAHSFNYFAPGAIVRGLSITRTVGRYGERVTTHEATLRVISKLRAELFKTIASKNWQENPLNSHDTSSRLLEDIKHAEALYLSALVPGFVMLLCSLLYLFTMAIFLPNSGIWLVPLVLTSILFMPWLYLRKVLAPQDKLHRERNQQWSTASSIFNNLRLLTLHQRLEKVGTALLDQASIADATEKQTSLARETVLSINQVILAILSLVVLWQGLLALSADQIEGSQLFMLLLLTLGTQEIMLNGTSALANFGLGYAALERIESLSPSHNQPKNEDKARQSVDTEEVSVKISNLSYYYPQQTSAVISQFSGTLTAPHWYWLTAPSGHGKTTLQHLITGQLMPHTGNISIHGCHAEQINSMPQKIDLLRGTVRYNLCLHQIHTDEALIEVLTLVELDDWLQQLPDGLNTWLGHGERMLSGGELKRLGIARLLLQDSRILLLDEPTAGIDQPRAARILNKLHQHWTGKLVVINSHDSSLMSNSDKVFNF</sequence>
<feature type="domain" description="ABC transmembrane type-1" evidence="10">
    <location>
        <begin position="20"/>
        <end position="308"/>
    </location>
</feature>
<reference evidence="11 12" key="1">
    <citation type="journal article" date="2008" name="Int. J. Syst. Evol. Microbiol.">
        <title>Neptunomonas japonica sp. nov., an Osedax japonicus symbiont-like bacterium isolated from sediment adjacent to sperm whale carcasses off Kagoshima, Japan.</title>
        <authorList>
            <person name="Miyazaki M."/>
            <person name="Nogi Y."/>
            <person name="Fujiwara Y."/>
            <person name="Kawato M."/>
            <person name="Kubokawa K."/>
            <person name="Horikoshi K."/>
        </authorList>
    </citation>
    <scope>NUCLEOTIDE SEQUENCE [LARGE SCALE GENOMIC DNA]</scope>
    <source>
        <strain evidence="11 12">JAMM 1380</strain>
    </source>
</reference>
<keyword evidence="4 11" id="KW-0067">ATP-binding</keyword>
<dbReference type="InterPro" id="IPR011527">
    <property type="entry name" value="ABC1_TM_dom"/>
</dbReference>
<dbReference type="Pfam" id="PF00005">
    <property type="entry name" value="ABC_tran"/>
    <property type="match status" value="1"/>
</dbReference>
<dbReference type="KEGG" id="njp:NEJAP_0102"/>
<dbReference type="InterPro" id="IPR027417">
    <property type="entry name" value="P-loop_NTPase"/>
</dbReference>
<dbReference type="Gene3D" id="3.40.50.300">
    <property type="entry name" value="P-loop containing nucleotide triphosphate hydrolases"/>
    <property type="match status" value="1"/>
</dbReference>
<feature type="domain" description="ABC transporter" evidence="9">
    <location>
        <begin position="343"/>
        <end position="541"/>
    </location>
</feature>
<gene>
    <name evidence="11" type="ORF">NEJAP_0102</name>
</gene>
<dbReference type="Gene3D" id="1.20.1560.10">
    <property type="entry name" value="ABC transporter type 1, transmembrane domain"/>
    <property type="match status" value="1"/>
</dbReference>
<evidence type="ECO:0000256" key="5">
    <source>
        <dbReference type="ARBA" id="ARBA00022989"/>
    </source>
</evidence>
<proteinExistence type="predicted"/>
<dbReference type="GO" id="GO:0005524">
    <property type="term" value="F:ATP binding"/>
    <property type="evidence" value="ECO:0007669"/>
    <property type="project" value="UniProtKB-KW"/>
</dbReference>
<evidence type="ECO:0000256" key="8">
    <source>
        <dbReference type="SAM" id="Phobius"/>
    </source>
</evidence>
<evidence type="ECO:0000259" key="10">
    <source>
        <dbReference type="PROSITE" id="PS50929"/>
    </source>
</evidence>
<dbReference type="GO" id="GO:0034040">
    <property type="term" value="F:ATPase-coupled lipid transmembrane transporter activity"/>
    <property type="evidence" value="ECO:0007669"/>
    <property type="project" value="TreeGrafter"/>
</dbReference>
<dbReference type="PANTHER" id="PTHR24221">
    <property type="entry name" value="ATP-BINDING CASSETTE SUB-FAMILY B"/>
    <property type="match status" value="1"/>
</dbReference>
<dbReference type="InterPro" id="IPR003439">
    <property type="entry name" value="ABC_transporter-like_ATP-bd"/>
</dbReference>
<feature type="compositionally biased region" description="Basic and acidic residues" evidence="7">
    <location>
        <begin position="326"/>
        <end position="336"/>
    </location>
</feature>
<dbReference type="Proteomes" id="UP000595332">
    <property type="component" value="Chromosome"/>
</dbReference>
<accession>A0A7R6PGW3</accession>
<evidence type="ECO:0000256" key="4">
    <source>
        <dbReference type="ARBA" id="ARBA00022840"/>
    </source>
</evidence>
<dbReference type="PANTHER" id="PTHR24221:SF653">
    <property type="entry name" value="TRANSPORT ATP-BINDING PROTEIN CYDC"/>
    <property type="match status" value="1"/>
</dbReference>
<protein>
    <submittedName>
        <fullName evidence="11">Cysteine/glutathione ABC transporter permease/ATP-binding protein</fullName>
    </submittedName>
</protein>
<keyword evidence="6 8" id="KW-0472">Membrane</keyword>
<dbReference type="GO" id="GO:0016887">
    <property type="term" value="F:ATP hydrolysis activity"/>
    <property type="evidence" value="ECO:0007669"/>
    <property type="project" value="InterPro"/>
</dbReference>
<dbReference type="SUPFAM" id="SSF90123">
    <property type="entry name" value="ABC transporter transmembrane region"/>
    <property type="match status" value="1"/>
</dbReference>
<feature type="transmembrane region" description="Helical" evidence="8">
    <location>
        <begin position="20"/>
        <end position="44"/>
    </location>
</feature>
<keyword evidence="5 8" id="KW-1133">Transmembrane helix</keyword>
<dbReference type="PROSITE" id="PS50893">
    <property type="entry name" value="ABC_TRANSPORTER_2"/>
    <property type="match status" value="1"/>
</dbReference>
<dbReference type="InterPro" id="IPR036640">
    <property type="entry name" value="ABC1_TM_sf"/>
</dbReference>
<dbReference type="GO" id="GO:0005886">
    <property type="term" value="C:plasma membrane"/>
    <property type="evidence" value="ECO:0007669"/>
    <property type="project" value="UniProtKB-SubCell"/>
</dbReference>
<dbReference type="RefSeq" id="WP_201348799.1">
    <property type="nucleotide sequence ID" value="NZ_AP014546.1"/>
</dbReference>
<feature type="transmembrane region" description="Helical" evidence="8">
    <location>
        <begin position="166"/>
        <end position="184"/>
    </location>
</feature>
<comment type="subcellular location">
    <subcellularLocation>
        <location evidence="1">Cell membrane</location>
        <topology evidence="1">Multi-pass membrane protein</topology>
    </subcellularLocation>
</comment>
<evidence type="ECO:0000256" key="6">
    <source>
        <dbReference type="ARBA" id="ARBA00023136"/>
    </source>
</evidence>
<dbReference type="InterPro" id="IPR017871">
    <property type="entry name" value="ABC_transporter-like_CS"/>
</dbReference>
<evidence type="ECO:0000256" key="7">
    <source>
        <dbReference type="SAM" id="MobiDB-lite"/>
    </source>
</evidence>
<keyword evidence="2 8" id="KW-0812">Transmembrane</keyword>